<evidence type="ECO:0008006" key="3">
    <source>
        <dbReference type="Google" id="ProtNLM"/>
    </source>
</evidence>
<evidence type="ECO:0000313" key="1">
    <source>
        <dbReference type="Proteomes" id="UP000813463"/>
    </source>
</evidence>
<reference evidence="1" key="1">
    <citation type="journal article" date="2021" name="Nat. Commun.">
        <title>Genomic analyses provide insights into spinach domestication and the genetic basis of agronomic traits.</title>
        <authorList>
            <person name="Cai X."/>
            <person name="Sun X."/>
            <person name="Xu C."/>
            <person name="Sun H."/>
            <person name="Wang X."/>
            <person name="Ge C."/>
            <person name="Zhang Z."/>
            <person name="Wang Q."/>
            <person name="Fei Z."/>
            <person name="Jiao C."/>
            <person name="Wang Q."/>
        </authorList>
    </citation>
    <scope>NUCLEOTIDE SEQUENCE [LARGE SCALE GENOMIC DNA]</scope>
    <source>
        <strain evidence="1">cv. Varoflay</strain>
    </source>
</reference>
<dbReference type="Pfam" id="PF05553">
    <property type="entry name" value="DUF761"/>
    <property type="match status" value="1"/>
</dbReference>
<organism evidence="1 2">
    <name type="scientific">Spinacia oleracea</name>
    <name type="common">Spinach</name>
    <dbReference type="NCBI Taxonomy" id="3562"/>
    <lineage>
        <taxon>Eukaryota</taxon>
        <taxon>Viridiplantae</taxon>
        <taxon>Streptophyta</taxon>
        <taxon>Embryophyta</taxon>
        <taxon>Tracheophyta</taxon>
        <taxon>Spermatophyta</taxon>
        <taxon>Magnoliopsida</taxon>
        <taxon>eudicotyledons</taxon>
        <taxon>Gunneridae</taxon>
        <taxon>Pentapetalae</taxon>
        <taxon>Caryophyllales</taxon>
        <taxon>Chenopodiaceae</taxon>
        <taxon>Chenopodioideae</taxon>
        <taxon>Anserineae</taxon>
        <taxon>Spinacia</taxon>
    </lineage>
</organism>
<name>A0A9R0HSI3_SPIOL</name>
<dbReference type="InterPro" id="IPR008480">
    <property type="entry name" value="DUF761_pln"/>
</dbReference>
<dbReference type="PANTHER" id="PTHR33265:SF26">
    <property type="entry name" value="OS06G0554600 PROTEIN"/>
    <property type="match status" value="1"/>
</dbReference>
<gene>
    <name evidence="2" type="primary">LOC110775846</name>
</gene>
<dbReference type="PANTHER" id="PTHR33265">
    <property type="entry name" value="AVR9/CF-9 RAPIDLY ELICITED PROTEIN-RELATED"/>
    <property type="match status" value="1"/>
</dbReference>
<reference evidence="2" key="2">
    <citation type="submission" date="2025-08" db="UniProtKB">
        <authorList>
            <consortium name="RefSeq"/>
        </authorList>
    </citation>
    <scope>IDENTIFICATION</scope>
    <source>
        <tissue evidence="2">Leaf</tissue>
    </source>
</reference>
<dbReference type="OrthoDB" id="696337at2759"/>
<evidence type="ECO:0000313" key="2">
    <source>
        <dbReference type="RefSeq" id="XP_021836132.1"/>
    </source>
</evidence>
<accession>A0A9R0HSI3</accession>
<sequence>MDPKIVGISKKVWKIVRVAIFMIKKGLCKRKLLMDLNMMMKRGKLAGKALGNIMFHLDNHLFASQGGGGVGGGHEEYEFSCSNTPSYRHYFTNKRKNHRQQNNINNKDQCFYMPSPLQGGENNVSLEDVNNVLEMMLRNEETIGGGFSAAASPAFPGRSPAVRQLRITDSPFPVRDMDQNNNNKHVDQAAEDFIKNFYSQLRQQK</sequence>
<dbReference type="GeneID" id="110775846"/>
<dbReference type="Proteomes" id="UP000813463">
    <property type="component" value="Chromosome 4"/>
</dbReference>
<protein>
    <recommendedName>
        <fullName evidence="3">Avr9/Cf-9 rapidly elicited protein</fullName>
    </recommendedName>
</protein>
<dbReference type="RefSeq" id="XP_021836132.1">
    <property type="nucleotide sequence ID" value="XM_021980440.2"/>
</dbReference>
<keyword evidence="1" id="KW-1185">Reference proteome</keyword>
<proteinExistence type="predicted"/>
<dbReference type="KEGG" id="soe:110775846"/>
<dbReference type="AlphaFoldDB" id="A0A9R0HSI3"/>